<feature type="region of interest" description="Disordered" evidence="7">
    <location>
        <begin position="792"/>
        <end position="812"/>
    </location>
</feature>
<name>N1QFB2_SPHMS</name>
<evidence type="ECO:0000256" key="2">
    <source>
        <dbReference type="ARBA" id="ARBA00022723"/>
    </source>
</evidence>
<sequence length="893" mass="99515">MTRKRLWKDASGNIVAKRPALDEGAVRSTKQASTSLRGTSQHFPPSPPGSASSIEPASAGLLNATGVPNEEAVAQEPYGTSLNTQIHDFDTDNLFWESSMPLAYNPTLSNELFDDIFLPDTASSFNMPYTTQNNYNWLFDMSLSFSSGHLQPQPQPHVPVAPVIGTNIATEQPFPSPATTQNSSTIDFDPKQSLPNTLDEHTSLISVGSGISHQVQGRQDQPIVTSSPSSRSSRDAISVASSGRRRAAATQPSCQDMSKENVSQPSQEFQLPPECPLSRLDARTRLPRLDELSRERLIDLVERCSPTLPDGSEIVFDNPLLSLSSLQGYLDLFFTRFNTSYPLIHLATFEPNEVEPILLLTILLLGATYADKSAHQLAVCIHDVLRPQIFANPGFSAKPDLWVLQSILLTECLGKSRAGQKQHDMSHLFHGMLINLIRRSDCQTAHPDMSVANNDQDLDKLWKDWAGLEQKKRLAQICFVMDVEHAVLFSQSLCMSAFELRTTLPCSQVLWEANSAENWRLTLQQKSNRPPPLLLAVLKTYLTPTDASKRILLDSLSRTIILHALMSISWDMNRRDQTSLGVIGGGADAGDGTWQNRISQSYNVWKQDLDSFCANMLTTTTRTTRRRRRRKDHLPPDDADDDNDYDDDDDYASYQNFAVAYNSLYHAAQITLLAEILDLQIYAGARHILGRPVTRPDYTRSQRVVKKWANETPLKAAQAAWHAAFILYEANFSPLPSSSSSSEGKTGGKGEGKEREGNGIIIDSFHHPWVLFLATLTIWSFYHARPRGACGVRKDSRGEKDDVGEDGEEEEDEEEIIWDAKIHMHQLLEYMIRSEPRELLNFSPVTGRRNCTAGLTAIVVGQLSKIRWGVVHDGMVILKGLVPWRLINESGSI</sequence>
<feature type="compositionally biased region" description="Polar residues" evidence="7">
    <location>
        <begin position="28"/>
        <end position="55"/>
    </location>
</feature>
<reference evidence="9 10" key="1">
    <citation type="journal article" date="2012" name="PLoS Pathog.">
        <title>Diverse lifestyles and strategies of plant pathogenesis encoded in the genomes of eighteen Dothideomycetes fungi.</title>
        <authorList>
            <person name="Ohm R.A."/>
            <person name="Feau N."/>
            <person name="Henrissat B."/>
            <person name="Schoch C.L."/>
            <person name="Horwitz B.A."/>
            <person name="Barry K.W."/>
            <person name="Condon B.J."/>
            <person name="Copeland A.C."/>
            <person name="Dhillon B."/>
            <person name="Glaser F."/>
            <person name="Hesse C.N."/>
            <person name="Kosti I."/>
            <person name="LaButti K."/>
            <person name="Lindquist E.A."/>
            <person name="Lucas S."/>
            <person name="Salamov A.A."/>
            <person name="Bradshaw R.E."/>
            <person name="Ciuffetti L."/>
            <person name="Hamelin R.C."/>
            <person name="Kema G.H.J."/>
            <person name="Lawrence C."/>
            <person name="Scott J.A."/>
            <person name="Spatafora J.W."/>
            <person name="Turgeon B.G."/>
            <person name="de Wit P.J.G.M."/>
            <person name="Zhong S."/>
            <person name="Goodwin S.B."/>
            <person name="Grigoriev I.V."/>
        </authorList>
    </citation>
    <scope>NUCLEOTIDE SEQUENCE [LARGE SCALE GENOMIC DNA]</scope>
    <source>
        <strain evidence="9 10">SO2202</strain>
    </source>
</reference>
<keyword evidence="4" id="KW-0863">Zinc-finger</keyword>
<feature type="compositionally biased region" description="Polar residues" evidence="7">
    <location>
        <begin position="177"/>
        <end position="186"/>
    </location>
</feature>
<evidence type="ECO:0000256" key="5">
    <source>
        <dbReference type="ARBA" id="ARBA00022833"/>
    </source>
</evidence>
<feature type="compositionally biased region" description="Polar residues" evidence="7">
    <location>
        <begin position="210"/>
        <end position="219"/>
    </location>
</feature>
<dbReference type="PANTHER" id="PTHR40626:SF18">
    <property type="entry name" value="NICOTINATE CATABOLISM CLUSTER-SPECIFIC TRANSCRIPTION FACTOR"/>
    <property type="match status" value="1"/>
</dbReference>
<feature type="region of interest" description="Disordered" evidence="7">
    <location>
        <begin position="623"/>
        <end position="646"/>
    </location>
</feature>
<dbReference type="Pfam" id="PF04082">
    <property type="entry name" value="Fungal_trans"/>
    <property type="match status" value="1"/>
</dbReference>
<keyword evidence="2" id="KW-0479">Metal-binding</keyword>
<comment type="subcellular location">
    <subcellularLocation>
        <location evidence="1">Nucleus</location>
    </subcellularLocation>
</comment>
<dbReference type="GO" id="GO:0005634">
    <property type="term" value="C:nucleus"/>
    <property type="evidence" value="ECO:0007669"/>
    <property type="project" value="UniProtKB-SubCell"/>
</dbReference>
<dbReference type="GO" id="GO:0000978">
    <property type="term" value="F:RNA polymerase II cis-regulatory region sequence-specific DNA binding"/>
    <property type="evidence" value="ECO:0007669"/>
    <property type="project" value="InterPro"/>
</dbReference>
<feature type="compositionally biased region" description="Acidic residues" evidence="7">
    <location>
        <begin position="802"/>
        <end position="812"/>
    </location>
</feature>
<organism evidence="9 10">
    <name type="scientific">Sphaerulina musiva (strain SO2202)</name>
    <name type="common">Poplar stem canker fungus</name>
    <name type="synonym">Septoria musiva</name>
    <dbReference type="NCBI Taxonomy" id="692275"/>
    <lineage>
        <taxon>Eukaryota</taxon>
        <taxon>Fungi</taxon>
        <taxon>Dikarya</taxon>
        <taxon>Ascomycota</taxon>
        <taxon>Pezizomycotina</taxon>
        <taxon>Dothideomycetes</taxon>
        <taxon>Dothideomycetidae</taxon>
        <taxon>Mycosphaerellales</taxon>
        <taxon>Mycosphaerellaceae</taxon>
        <taxon>Sphaerulina</taxon>
    </lineage>
</organism>
<feature type="compositionally biased region" description="Polar residues" evidence="7">
    <location>
        <begin position="250"/>
        <end position="269"/>
    </location>
</feature>
<dbReference type="GO" id="GO:0000785">
    <property type="term" value="C:chromatin"/>
    <property type="evidence" value="ECO:0007669"/>
    <property type="project" value="TreeGrafter"/>
</dbReference>
<feature type="region of interest" description="Disordered" evidence="7">
    <location>
        <begin position="210"/>
        <end position="276"/>
    </location>
</feature>
<feature type="region of interest" description="Disordered" evidence="7">
    <location>
        <begin position="734"/>
        <end position="756"/>
    </location>
</feature>
<dbReference type="RefSeq" id="XP_016760094.1">
    <property type="nucleotide sequence ID" value="XM_016909787.1"/>
</dbReference>
<dbReference type="AlphaFoldDB" id="N1QFB2"/>
<feature type="compositionally biased region" description="Low complexity" evidence="7">
    <location>
        <begin position="222"/>
        <end position="242"/>
    </location>
</feature>
<keyword evidence="6" id="KW-0539">Nucleus</keyword>
<dbReference type="OMA" id="IRRSNCC"/>
<keyword evidence="10" id="KW-1185">Reference proteome</keyword>
<evidence type="ECO:0000313" key="9">
    <source>
        <dbReference type="EMBL" id="EMF11973.1"/>
    </source>
</evidence>
<dbReference type="Proteomes" id="UP000016931">
    <property type="component" value="Unassembled WGS sequence"/>
</dbReference>
<dbReference type="HOGENOM" id="CLU_005733_1_0_1"/>
<evidence type="ECO:0000256" key="6">
    <source>
        <dbReference type="ARBA" id="ARBA00023242"/>
    </source>
</evidence>
<keyword evidence="5" id="KW-0862">Zinc</keyword>
<keyword evidence="3" id="KW-0677">Repeat</keyword>
<evidence type="ECO:0000256" key="3">
    <source>
        <dbReference type="ARBA" id="ARBA00022737"/>
    </source>
</evidence>
<protein>
    <recommendedName>
        <fullName evidence="8">Xylanolytic transcriptional activator regulatory domain-containing protein</fullName>
    </recommendedName>
</protein>
<feature type="domain" description="Xylanolytic transcriptional activator regulatory" evidence="8">
    <location>
        <begin position="330"/>
        <end position="607"/>
    </location>
</feature>
<dbReference type="CDD" id="cd12148">
    <property type="entry name" value="fungal_TF_MHR"/>
    <property type="match status" value="1"/>
</dbReference>
<dbReference type="EMBL" id="KB456265">
    <property type="protein sequence ID" value="EMF11973.1"/>
    <property type="molecule type" value="Genomic_DNA"/>
</dbReference>
<feature type="compositionally biased region" description="Basic and acidic residues" evidence="7">
    <location>
        <begin position="792"/>
        <end position="801"/>
    </location>
</feature>
<proteinExistence type="predicted"/>
<dbReference type="GO" id="GO:0008270">
    <property type="term" value="F:zinc ion binding"/>
    <property type="evidence" value="ECO:0007669"/>
    <property type="project" value="UniProtKB-KW"/>
</dbReference>
<evidence type="ECO:0000313" key="10">
    <source>
        <dbReference type="Proteomes" id="UP000016931"/>
    </source>
</evidence>
<evidence type="ECO:0000256" key="7">
    <source>
        <dbReference type="SAM" id="MobiDB-lite"/>
    </source>
</evidence>
<dbReference type="PANTHER" id="PTHR40626">
    <property type="entry name" value="MIP31509P"/>
    <property type="match status" value="1"/>
</dbReference>
<evidence type="ECO:0000259" key="8">
    <source>
        <dbReference type="Pfam" id="PF04082"/>
    </source>
</evidence>
<gene>
    <name evidence="9" type="ORF">SEPMUDRAFT_67422</name>
</gene>
<evidence type="ECO:0000256" key="1">
    <source>
        <dbReference type="ARBA" id="ARBA00004123"/>
    </source>
</evidence>
<dbReference type="eggNOG" id="KOG1721">
    <property type="taxonomic scope" value="Eukaryota"/>
</dbReference>
<dbReference type="GO" id="GO:0000981">
    <property type="term" value="F:DNA-binding transcription factor activity, RNA polymerase II-specific"/>
    <property type="evidence" value="ECO:0007669"/>
    <property type="project" value="InterPro"/>
</dbReference>
<evidence type="ECO:0000256" key="4">
    <source>
        <dbReference type="ARBA" id="ARBA00022771"/>
    </source>
</evidence>
<feature type="compositionally biased region" description="Acidic residues" evidence="7">
    <location>
        <begin position="637"/>
        <end position="646"/>
    </location>
</feature>
<dbReference type="GO" id="GO:0006351">
    <property type="term" value="P:DNA-templated transcription"/>
    <property type="evidence" value="ECO:0007669"/>
    <property type="project" value="InterPro"/>
</dbReference>
<feature type="compositionally biased region" description="Basic residues" evidence="7">
    <location>
        <begin position="623"/>
        <end position="632"/>
    </location>
</feature>
<accession>N1QFB2</accession>
<feature type="compositionally biased region" description="Basic and acidic residues" evidence="7">
    <location>
        <begin position="746"/>
        <end position="756"/>
    </location>
</feature>
<dbReference type="OrthoDB" id="276546at2759"/>
<feature type="region of interest" description="Disordered" evidence="7">
    <location>
        <begin position="1"/>
        <end position="56"/>
    </location>
</feature>
<dbReference type="InterPro" id="IPR051059">
    <property type="entry name" value="VerF-like"/>
</dbReference>
<dbReference type="InterPro" id="IPR007219">
    <property type="entry name" value="XnlR_reg_dom"/>
</dbReference>
<feature type="region of interest" description="Disordered" evidence="7">
    <location>
        <begin position="169"/>
        <end position="197"/>
    </location>
</feature>
<dbReference type="GeneID" id="27906924"/>
<dbReference type="STRING" id="692275.N1QFB2"/>